<comment type="catalytic activity">
    <reaction evidence="2">
        <text>2 superoxide + 2 H(+) = H2O2 + O2</text>
        <dbReference type="Rhea" id="RHEA:20696"/>
        <dbReference type="ChEBI" id="CHEBI:15378"/>
        <dbReference type="ChEBI" id="CHEBI:15379"/>
        <dbReference type="ChEBI" id="CHEBI:16240"/>
        <dbReference type="ChEBI" id="CHEBI:18421"/>
        <dbReference type="EC" id="1.15.1.1"/>
    </reaction>
</comment>
<sequence>MKRLFVLVAALSAGPAFAASDAQIKVPLNFVNAQGATAPAGEVTITESPYGLIFTPALSGLPSGIHGFHIHQNPSCDPLNKDGKMEPALAAGGHWDPQKTNKHAGPYGDGHLGDLPALYATAEGKAEYPVLAPRLKTLAEIRGHALMVHVGADNHADHPAPLGGGGARLACGVIQ</sequence>
<dbReference type="NCBIfam" id="NF007628">
    <property type="entry name" value="PRK10290.1"/>
    <property type="match status" value="1"/>
</dbReference>
<comment type="cofactor">
    <cofactor evidence="2">
        <name>Cu cation</name>
        <dbReference type="ChEBI" id="CHEBI:23378"/>
    </cofactor>
    <text evidence="2">Binds 1 copper ion per subunit.</text>
</comment>
<dbReference type="GO" id="GO:0004784">
    <property type="term" value="F:superoxide dismutase activity"/>
    <property type="evidence" value="ECO:0007669"/>
    <property type="project" value="UniProtKB-EC"/>
</dbReference>
<dbReference type="InterPro" id="IPR036423">
    <property type="entry name" value="SOD-like_Cu/Zn_dom_sf"/>
</dbReference>
<evidence type="ECO:0000256" key="3">
    <source>
        <dbReference type="SAM" id="SignalP"/>
    </source>
</evidence>
<feature type="chain" id="PRO_5030870432" description="Superoxide dismutase [Cu-Zn]" evidence="3">
    <location>
        <begin position="19"/>
        <end position="175"/>
    </location>
</feature>
<dbReference type="Pfam" id="PF00080">
    <property type="entry name" value="Sod_Cu"/>
    <property type="match status" value="1"/>
</dbReference>
<dbReference type="CDD" id="cd00305">
    <property type="entry name" value="Cu-Zn_Superoxide_Dismutase"/>
    <property type="match status" value="1"/>
</dbReference>
<dbReference type="GO" id="GO:0005507">
    <property type="term" value="F:copper ion binding"/>
    <property type="evidence" value="ECO:0007669"/>
    <property type="project" value="InterPro"/>
</dbReference>
<dbReference type="InterPro" id="IPR018152">
    <property type="entry name" value="SOD_Cu/Zn_BS"/>
</dbReference>
<keyword evidence="2" id="KW-0479">Metal-binding</keyword>
<dbReference type="Gene3D" id="2.60.40.200">
    <property type="entry name" value="Superoxide dismutase, copper/zinc binding domain"/>
    <property type="match status" value="1"/>
</dbReference>
<keyword evidence="3" id="KW-0732">Signal</keyword>
<evidence type="ECO:0000313" key="6">
    <source>
        <dbReference type="Proteomes" id="UP000462435"/>
    </source>
</evidence>
<evidence type="ECO:0000259" key="4">
    <source>
        <dbReference type="Pfam" id="PF00080"/>
    </source>
</evidence>
<name>A0A7V8FYK1_9BURK</name>
<dbReference type="SUPFAM" id="SSF49329">
    <property type="entry name" value="Cu,Zn superoxide dismutase-like"/>
    <property type="match status" value="1"/>
</dbReference>
<keyword evidence="2" id="KW-0862">Zinc</keyword>
<dbReference type="PROSITE" id="PS00332">
    <property type="entry name" value="SOD_CU_ZN_2"/>
    <property type="match status" value="1"/>
</dbReference>
<dbReference type="InterPro" id="IPR024134">
    <property type="entry name" value="SOD_Cu/Zn_/chaperone"/>
</dbReference>
<comment type="caution">
    <text evidence="5">The sequence shown here is derived from an EMBL/GenBank/DDBJ whole genome shotgun (WGS) entry which is preliminary data.</text>
</comment>
<dbReference type="PANTHER" id="PTHR10003">
    <property type="entry name" value="SUPEROXIDE DISMUTASE CU-ZN -RELATED"/>
    <property type="match status" value="1"/>
</dbReference>
<dbReference type="PROSITE" id="PS00087">
    <property type="entry name" value="SOD_CU_ZN_1"/>
    <property type="match status" value="1"/>
</dbReference>
<reference evidence="6" key="1">
    <citation type="journal article" date="2020" name="MBio">
        <title>Horizontal gene transfer to a defensive symbiont with a reduced genome amongst a multipartite beetle microbiome.</title>
        <authorList>
            <person name="Waterworth S.C."/>
            <person name="Florez L.V."/>
            <person name="Rees E.R."/>
            <person name="Hertweck C."/>
            <person name="Kaltenpoth M."/>
            <person name="Kwan J.C."/>
        </authorList>
    </citation>
    <scope>NUCLEOTIDE SEQUENCE [LARGE SCALE GENOMIC DNA]</scope>
</reference>
<dbReference type="EMBL" id="WNDX01000025">
    <property type="protein sequence ID" value="KAF1045977.1"/>
    <property type="molecule type" value="Genomic_DNA"/>
</dbReference>
<keyword evidence="2" id="KW-0186">Copper</keyword>
<comment type="function">
    <text evidence="2">Destroys radicals which are normally produced within the cells and which are toxic to biological systems.</text>
</comment>
<evidence type="ECO:0000313" key="5">
    <source>
        <dbReference type="EMBL" id="KAF1045977.1"/>
    </source>
</evidence>
<gene>
    <name evidence="5" type="primary">sodC1</name>
    <name evidence="5" type="ORF">GAK35_01210</name>
</gene>
<protein>
    <recommendedName>
        <fullName evidence="2">Superoxide dismutase [Cu-Zn]</fullName>
        <ecNumber evidence="2">1.15.1.1</ecNumber>
    </recommendedName>
</protein>
<dbReference type="EC" id="1.15.1.1" evidence="2"/>
<evidence type="ECO:0000256" key="2">
    <source>
        <dbReference type="RuleBase" id="RU000393"/>
    </source>
</evidence>
<organism evidence="5 6">
    <name type="scientific">Herbaspirillum frisingense</name>
    <dbReference type="NCBI Taxonomy" id="92645"/>
    <lineage>
        <taxon>Bacteria</taxon>
        <taxon>Pseudomonadati</taxon>
        <taxon>Pseudomonadota</taxon>
        <taxon>Betaproteobacteria</taxon>
        <taxon>Burkholderiales</taxon>
        <taxon>Oxalobacteraceae</taxon>
        <taxon>Herbaspirillum</taxon>
    </lineage>
</organism>
<dbReference type="Proteomes" id="UP000462435">
    <property type="component" value="Unassembled WGS sequence"/>
</dbReference>
<dbReference type="AlphaFoldDB" id="A0A7V8FYK1"/>
<proteinExistence type="inferred from homology"/>
<feature type="domain" description="Superoxide dismutase copper/zinc binding" evidence="4">
    <location>
        <begin position="41"/>
        <end position="174"/>
    </location>
</feature>
<comment type="similarity">
    <text evidence="1 2">Belongs to the Cu-Zn superoxide dismutase family.</text>
</comment>
<comment type="cofactor">
    <cofactor evidence="2">
        <name>Zn(2+)</name>
        <dbReference type="ChEBI" id="CHEBI:29105"/>
    </cofactor>
    <text evidence="2">Binds 1 zinc ion per subunit.</text>
</comment>
<accession>A0A7V8FYK1</accession>
<keyword evidence="2" id="KW-0560">Oxidoreductase</keyword>
<dbReference type="InterPro" id="IPR001424">
    <property type="entry name" value="SOD_Cu_Zn_dom"/>
</dbReference>
<evidence type="ECO:0000256" key="1">
    <source>
        <dbReference type="ARBA" id="ARBA00010457"/>
    </source>
</evidence>
<feature type="signal peptide" evidence="3">
    <location>
        <begin position="1"/>
        <end position="18"/>
    </location>
</feature>